<evidence type="ECO:0000313" key="2">
    <source>
        <dbReference type="EMBL" id="KAH7067945.1"/>
    </source>
</evidence>
<gene>
    <name evidence="2" type="ORF">FB567DRAFT_253500</name>
</gene>
<reference evidence="2" key="1">
    <citation type="journal article" date="2021" name="Nat. Commun.">
        <title>Genetic determinants of endophytism in the Arabidopsis root mycobiome.</title>
        <authorList>
            <person name="Mesny F."/>
            <person name="Miyauchi S."/>
            <person name="Thiergart T."/>
            <person name="Pickel B."/>
            <person name="Atanasova L."/>
            <person name="Karlsson M."/>
            <person name="Huettel B."/>
            <person name="Barry K.W."/>
            <person name="Haridas S."/>
            <person name="Chen C."/>
            <person name="Bauer D."/>
            <person name="Andreopoulos W."/>
            <person name="Pangilinan J."/>
            <person name="LaButti K."/>
            <person name="Riley R."/>
            <person name="Lipzen A."/>
            <person name="Clum A."/>
            <person name="Drula E."/>
            <person name="Henrissat B."/>
            <person name="Kohler A."/>
            <person name="Grigoriev I.V."/>
            <person name="Martin F.M."/>
            <person name="Hacquard S."/>
        </authorList>
    </citation>
    <scope>NUCLEOTIDE SEQUENCE</scope>
    <source>
        <strain evidence="2">MPI-SDFR-AT-0120</strain>
    </source>
</reference>
<evidence type="ECO:0000313" key="3">
    <source>
        <dbReference type="Proteomes" id="UP000813461"/>
    </source>
</evidence>
<keyword evidence="3" id="KW-1185">Reference proteome</keyword>
<dbReference type="EMBL" id="JAGMVJ010000033">
    <property type="protein sequence ID" value="KAH7067945.1"/>
    <property type="molecule type" value="Genomic_DNA"/>
</dbReference>
<organism evidence="2 3">
    <name type="scientific">Paraphoma chrysanthemicola</name>
    <dbReference type="NCBI Taxonomy" id="798071"/>
    <lineage>
        <taxon>Eukaryota</taxon>
        <taxon>Fungi</taxon>
        <taxon>Dikarya</taxon>
        <taxon>Ascomycota</taxon>
        <taxon>Pezizomycotina</taxon>
        <taxon>Dothideomycetes</taxon>
        <taxon>Pleosporomycetidae</taxon>
        <taxon>Pleosporales</taxon>
        <taxon>Pleosporineae</taxon>
        <taxon>Phaeosphaeriaceae</taxon>
        <taxon>Paraphoma</taxon>
    </lineage>
</organism>
<sequence length="95" mass="10312">MSCRSTRSANSQTASISSSTSMTPAPSRQSPHPYLTPGRASTISTWQSTLSERNSQAHISSKGEEESRRAAFEAYQQLRMSLFSRAATTTTSPPN</sequence>
<accession>A0A8K0VRL1</accession>
<comment type="caution">
    <text evidence="2">The sequence shown here is derived from an EMBL/GenBank/DDBJ whole genome shotgun (WGS) entry which is preliminary data.</text>
</comment>
<protein>
    <submittedName>
        <fullName evidence="2">Uncharacterized protein</fullName>
    </submittedName>
</protein>
<feature type="region of interest" description="Disordered" evidence="1">
    <location>
        <begin position="1"/>
        <end position="69"/>
    </location>
</feature>
<dbReference type="Proteomes" id="UP000813461">
    <property type="component" value="Unassembled WGS sequence"/>
</dbReference>
<feature type="compositionally biased region" description="Low complexity" evidence="1">
    <location>
        <begin position="8"/>
        <end position="27"/>
    </location>
</feature>
<name>A0A8K0VRL1_9PLEO</name>
<evidence type="ECO:0000256" key="1">
    <source>
        <dbReference type="SAM" id="MobiDB-lite"/>
    </source>
</evidence>
<dbReference type="OrthoDB" id="3687409at2759"/>
<dbReference type="AlphaFoldDB" id="A0A8K0VRL1"/>
<feature type="compositionally biased region" description="Polar residues" evidence="1">
    <location>
        <begin position="39"/>
        <end position="59"/>
    </location>
</feature>
<proteinExistence type="predicted"/>